<dbReference type="PANTHER" id="PTHR47171">
    <property type="entry name" value="FARA-RELATED"/>
    <property type="match status" value="1"/>
</dbReference>
<keyword evidence="3" id="KW-0238">DNA-binding</keyword>
<dbReference type="CDD" id="cd12148">
    <property type="entry name" value="fungal_TF_MHR"/>
    <property type="match status" value="1"/>
</dbReference>
<dbReference type="GO" id="GO:0006351">
    <property type="term" value="P:DNA-templated transcription"/>
    <property type="evidence" value="ECO:0007669"/>
    <property type="project" value="InterPro"/>
</dbReference>
<comment type="caution">
    <text evidence="7">The sequence shown here is derived from an EMBL/GenBank/DDBJ whole genome shotgun (WGS) entry which is preliminary data.</text>
</comment>
<dbReference type="OrthoDB" id="39175at2759"/>
<evidence type="ECO:0000256" key="3">
    <source>
        <dbReference type="ARBA" id="ARBA00023125"/>
    </source>
</evidence>
<gene>
    <name evidence="7" type="ORF">A1O9_09976</name>
</gene>
<dbReference type="Proteomes" id="UP000027920">
    <property type="component" value="Unassembled WGS sequence"/>
</dbReference>
<feature type="domain" description="Xylanolytic transcriptional activator regulatory" evidence="6">
    <location>
        <begin position="181"/>
        <end position="316"/>
    </location>
</feature>
<evidence type="ECO:0000259" key="6">
    <source>
        <dbReference type="Pfam" id="PF04082"/>
    </source>
</evidence>
<dbReference type="CDD" id="cd00067">
    <property type="entry name" value="GAL4"/>
    <property type="match status" value="1"/>
</dbReference>
<dbReference type="GO" id="GO:0008270">
    <property type="term" value="F:zinc ion binding"/>
    <property type="evidence" value="ECO:0007669"/>
    <property type="project" value="InterPro"/>
</dbReference>
<dbReference type="InterPro" id="IPR007219">
    <property type="entry name" value="XnlR_reg_dom"/>
</dbReference>
<dbReference type="HOGENOM" id="CLU_799265_0_0_1"/>
<accession>A0A072P2W5</accession>
<dbReference type="EMBL" id="AMGV01000011">
    <property type="protein sequence ID" value="KEF54181.1"/>
    <property type="molecule type" value="Genomic_DNA"/>
</dbReference>
<dbReference type="GO" id="GO:0000981">
    <property type="term" value="F:DNA-binding transcription factor activity, RNA polymerase II-specific"/>
    <property type="evidence" value="ECO:0007669"/>
    <property type="project" value="InterPro"/>
</dbReference>
<keyword evidence="1" id="KW-0862">Zinc</keyword>
<dbReference type="InterPro" id="IPR052073">
    <property type="entry name" value="Amide_Lactam_Regulators"/>
</dbReference>
<keyword evidence="5" id="KW-0539">Nucleus</keyword>
<evidence type="ECO:0000256" key="4">
    <source>
        <dbReference type="ARBA" id="ARBA00023163"/>
    </source>
</evidence>
<evidence type="ECO:0000313" key="7">
    <source>
        <dbReference type="EMBL" id="KEF54181.1"/>
    </source>
</evidence>
<evidence type="ECO:0000256" key="5">
    <source>
        <dbReference type="ARBA" id="ARBA00023242"/>
    </source>
</evidence>
<evidence type="ECO:0000256" key="1">
    <source>
        <dbReference type="ARBA" id="ARBA00022833"/>
    </source>
</evidence>
<protein>
    <recommendedName>
        <fullName evidence="6">Xylanolytic transcriptional activator regulatory domain-containing protein</fullName>
    </recommendedName>
</protein>
<keyword evidence="8" id="KW-1185">Reference proteome</keyword>
<dbReference type="VEuPathDB" id="FungiDB:A1O9_09976"/>
<dbReference type="Pfam" id="PF04082">
    <property type="entry name" value="Fungal_trans"/>
    <property type="match status" value="1"/>
</dbReference>
<keyword evidence="2" id="KW-0805">Transcription regulation</keyword>
<dbReference type="AlphaFoldDB" id="A0A072P2W5"/>
<proteinExistence type="predicted"/>
<dbReference type="GO" id="GO:0003677">
    <property type="term" value="F:DNA binding"/>
    <property type="evidence" value="ECO:0007669"/>
    <property type="project" value="UniProtKB-KW"/>
</dbReference>
<dbReference type="PANTHER" id="PTHR47171:SF3">
    <property type="entry name" value="FARA-RELATED"/>
    <property type="match status" value="1"/>
</dbReference>
<sequence length="377" mass="41817">MPPTRTTRYRAQLVCIQCHLRKVNALLYSCNSQLTTHQVKCDLEEQPGSVCRNCRKRGQICSPREGAFAAANKGPGLSPSGSPVSRSMYTPDPGIMNDVQTVILSQPHASGLKSPGHGVASPMSNLTGYVGEDSFMSCPSPPLGQNPKRSSDLVNKVSDDILRVTGAAAIPSPVVLNASVDAYFAHVFHYVPVIDRRDFQTRSPSILLVQAICLVGSLLRHPRLSGSLDPAQQLYIKTKALINVDYEKDNLTKLKALCLIALWHVKPPRDSSLDCTWHWTGIATRFLLQLGLHRESTYLKIPGSGAPRRIFWYLFVSFILGNSSRTYADSPNRLKTSVKLHVTEGQCPYPLTNLMYANWNSWTMRWPISKPRYLSPS</sequence>
<evidence type="ECO:0000313" key="8">
    <source>
        <dbReference type="Proteomes" id="UP000027920"/>
    </source>
</evidence>
<evidence type="ECO:0000256" key="2">
    <source>
        <dbReference type="ARBA" id="ARBA00023015"/>
    </source>
</evidence>
<organism evidence="7 8">
    <name type="scientific">Exophiala aquamarina CBS 119918</name>
    <dbReference type="NCBI Taxonomy" id="1182545"/>
    <lineage>
        <taxon>Eukaryota</taxon>
        <taxon>Fungi</taxon>
        <taxon>Dikarya</taxon>
        <taxon>Ascomycota</taxon>
        <taxon>Pezizomycotina</taxon>
        <taxon>Eurotiomycetes</taxon>
        <taxon>Chaetothyriomycetidae</taxon>
        <taxon>Chaetothyriales</taxon>
        <taxon>Herpotrichiellaceae</taxon>
        <taxon>Exophiala</taxon>
    </lineage>
</organism>
<dbReference type="GeneID" id="25284884"/>
<keyword evidence="4" id="KW-0804">Transcription</keyword>
<name>A0A072P2W5_9EURO</name>
<dbReference type="InterPro" id="IPR001138">
    <property type="entry name" value="Zn2Cys6_DnaBD"/>
</dbReference>
<reference evidence="7 8" key="1">
    <citation type="submission" date="2013-03" db="EMBL/GenBank/DDBJ databases">
        <title>The Genome Sequence of Exophiala aquamarina CBS 119918.</title>
        <authorList>
            <consortium name="The Broad Institute Genomics Platform"/>
            <person name="Cuomo C."/>
            <person name="de Hoog S."/>
            <person name="Gorbushina A."/>
            <person name="Walker B."/>
            <person name="Young S.K."/>
            <person name="Zeng Q."/>
            <person name="Gargeya S."/>
            <person name="Fitzgerald M."/>
            <person name="Haas B."/>
            <person name="Abouelleil A."/>
            <person name="Allen A.W."/>
            <person name="Alvarado L."/>
            <person name="Arachchi H.M."/>
            <person name="Berlin A.M."/>
            <person name="Chapman S.B."/>
            <person name="Gainer-Dewar J."/>
            <person name="Goldberg J."/>
            <person name="Griggs A."/>
            <person name="Gujja S."/>
            <person name="Hansen M."/>
            <person name="Howarth C."/>
            <person name="Imamovic A."/>
            <person name="Ireland A."/>
            <person name="Larimer J."/>
            <person name="McCowan C."/>
            <person name="Murphy C."/>
            <person name="Pearson M."/>
            <person name="Poon T.W."/>
            <person name="Priest M."/>
            <person name="Roberts A."/>
            <person name="Saif S."/>
            <person name="Shea T."/>
            <person name="Sisk P."/>
            <person name="Sykes S."/>
            <person name="Wortman J."/>
            <person name="Nusbaum C."/>
            <person name="Birren B."/>
        </authorList>
    </citation>
    <scope>NUCLEOTIDE SEQUENCE [LARGE SCALE GENOMIC DNA]</scope>
    <source>
        <strain evidence="7 8">CBS 119918</strain>
    </source>
</reference>
<dbReference type="RefSeq" id="XP_013256771.1">
    <property type="nucleotide sequence ID" value="XM_013401317.1"/>
</dbReference>